<evidence type="ECO:0008006" key="3">
    <source>
        <dbReference type="Google" id="ProtNLM"/>
    </source>
</evidence>
<dbReference type="RefSeq" id="WP_088246686.1">
    <property type="nucleotide sequence ID" value="NZ_NHMK01000003.1"/>
</dbReference>
<dbReference type="AlphaFoldDB" id="A0A246BTI3"/>
<keyword evidence="2" id="KW-1185">Reference proteome</keyword>
<dbReference type="Proteomes" id="UP000197208">
    <property type="component" value="Unassembled WGS sequence"/>
</dbReference>
<reference evidence="1 2" key="1">
    <citation type="submission" date="2017-05" db="EMBL/GenBank/DDBJ databases">
        <title>De novo genome assembly of Deniococcus indicus strain DR1.</title>
        <authorList>
            <person name="Chauhan D."/>
            <person name="Yennamalli R.M."/>
            <person name="Priyadarshini R."/>
        </authorList>
    </citation>
    <scope>NUCLEOTIDE SEQUENCE [LARGE SCALE GENOMIC DNA]</scope>
    <source>
        <strain evidence="1 2">DR1</strain>
    </source>
</reference>
<comment type="caution">
    <text evidence="1">The sequence shown here is derived from an EMBL/GenBank/DDBJ whole genome shotgun (WGS) entry which is preliminary data.</text>
</comment>
<accession>A0A246BTI3</accession>
<dbReference type="OrthoDB" id="72521at2"/>
<proteinExistence type="predicted"/>
<dbReference type="EMBL" id="NHMK01000003">
    <property type="protein sequence ID" value="OWL98994.1"/>
    <property type="molecule type" value="Genomic_DNA"/>
</dbReference>
<evidence type="ECO:0000313" key="2">
    <source>
        <dbReference type="Proteomes" id="UP000197208"/>
    </source>
</evidence>
<evidence type="ECO:0000313" key="1">
    <source>
        <dbReference type="EMBL" id="OWL98994.1"/>
    </source>
</evidence>
<protein>
    <recommendedName>
        <fullName evidence="3">DUF2190 domain-containing protein</fullName>
    </recommendedName>
</protein>
<organism evidence="1 2">
    <name type="scientific">Deinococcus indicus</name>
    <dbReference type="NCBI Taxonomy" id="223556"/>
    <lineage>
        <taxon>Bacteria</taxon>
        <taxon>Thermotogati</taxon>
        <taxon>Deinococcota</taxon>
        <taxon>Deinococci</taxon>
        <taxon>Deinococcales</taxon>
        <taxon>Deinococcaceae</taxon>
        <taxon>Deinococcus</taxon>
    </lineage>
</organism>
<sequence length="115" mass="11266">MKLGELVFNGQNHFPTMNLAAGTVVGDAVAHTGAATAGRGADGNPLLGKVLTKEADGVGAVALEGAGFTDIATVGTLPLGYQTLVVDGAGKAKVGAGGTRVLVNIAQNGLANIKL</sequence>
<gene>
    <name evidence="1" type="ORF">CBQ26_00610</name>
</gene>
<name>A0A246BTI3_9DEIO</name>